<evidence type="ECO:0000313" key="2">
    <source>
        <dbReference type="EMBL" id="SFS46037.1"/>
    </source>
</evidence>
<dbReference type="EMBL" id="FOZP01000003">
    <property type="protein sequence ID" value="SFS46037.1"/>
    <property type="molecule type" value="Genomic_DNA"/>
</dbReference>
<sequence length="92" mass="10447">MASKIITPEDLNEFKVDLLSDIKELICKKSKAPEKKWLKSPEVKKLLGLSSGTLQNLRINGTLPYTKIGGVIYYDYEQIMKVLEENMVNTSN</sequence>
<dbReference type="Proteomes" id="UP000199312">
    <property type="component" value="Unassembled WGS sequence"/>
</dbReference>
<accession>A0A1I6Q0N9</accession>
<name>A0A1I6Q0N9_9FLAO</name>
<dbReference type="RefSeq" id="WP_090224152.1">
    <property type="nucleotide sequence ID" value="NZ_FOZP01000003.1"/>
</dbReference>
<keyword evidence="3" id="KW-1185">Reference proteome</keyword>
<reference evidence="3" key="1">
    <citation type="submission" date="2016-10" db="EMBL/GenBank/DDBJ databases">
        <authorList>
            <person name="Varghese N."/>
            <person name="Submissions S."/>
        </authorList>
    </citation>
    <scope>NUCLEOTIDE SEQUENCE [LARGE SCALE GENOMIC DNA]</scope>
    <source>
        <strain evidence="3">DSM 24450</strain>
    </source>
</reference>
<gene>
    <name evidence="2" type="ORF">SAMN04488006_1389</name>
</gene>
<organism evidence="2 3">
    <name type="scientific">Lutibacter maritimus</name>
    <dbReference type="NCBI Taxonomy" id="593133"/>
    <lineage>
        <taxon>Bacteria</taxon>
        <taxon>Pseudomonadati</taxon>
        <taxon>Bacteroidota</taxon>
        <taxon>Flavobacteriia</taxon>
        <taxon>Flavobacteriales</taxon>
        <taxon>Flavobacteriaceae</taxon>
        <taxon>Lutibacter</taxon>
    </lineage>
</organism>
<dbReference type="PANTHER" id="PTHR34585:SF22">
    <property type="entry name" value="HELIX-TURN-HELIX DOMAIN-CONTAINING PROTEIN"/>
    <property type="match status" value="1"/>
</dbReference>
<dbReference type="STRING" id="593133.SAMN04488006_1389"/>
<proteinExistence type="predicted"/>
<protein>
    <submittedName>
        <fullName evidence="2">Helix-turn-helix domain-containing protein</fullName>
    </submittedName>
</protein>
<dbReference type="SUPFAM" id="SSF46955">
    <property type="entry name" value="Putative DNA-binding domain"/>
    <property type="match status" value="1"/>
</dbReference>
<dbReference type="Pfam" id="PF12728">
    <property type="entry name" value="HTH_17"/>
    <property type="match status" value="1"/>
</dbReference>
<dbReference type="PANTHER" id="PTHR34585">
    <property type="match status" value="1"/>
</dbReference>
<evidence type="ECO:0000313" key="3">
    <source>
        <dbReference type="Proteomes" id="UP000199312"/>
    </source>
</evidence>
<dbReference type="OrthoDB" id="1524679at2"/>
<feature type="domain" description="Helix-turn-helix" evidence="1">
    <location>
        <begin position="37"/>
        <end position="86"/>
    </location>
</feature>
<dbReference type="InterPro" id="IPR041657">
    <property type="entry name" value="HTH_17"/>
</dbReference>
<dbReference type="AlphaFoldDB" id="A0A1I6Q0N9"/>
<evidence type="ECO:0000259" key="1">
    <source>
        <dbReference type="Pfam" id="PF12728"/>
    </source>
</evidence>
<dbReference type="InterPro" id="IPR009061">
    <property type="entry name" value="DNA-bd_dom_put_sf"/>
</dbReference>